<dbReference type="Gene3D" id="1.10.1420.10">
    <property type="match status" value="2"/>
</dbReference>
<dbReference type="EMBL" id="BSXU01005190">
    <property type="protein sequence ID" value="GMG51289.1"/>
    <property type="molecule type" value="Genomic_DNA"/>
</dbReference>
<comment type="caution">
    <text evidence="19">The sequence shown here is derived from an EMBL/GenBank/DDBJ whole genome shotgun (WGS) entry which is preliminary data.</text>
</comment>
<keyword evidence="5 14" id="KW-0547">Nucleotide-binding</keyword>
<dbReference type="Pfam" id="PF05192">
    <property type="entry name" value="MutS_III"/>
    <property type="match status" value="1"/>
</dbReference>
<evidence type="ECO:0000256" key="12">
    <source>
        <dbReference type="ARBA" id="ARBA00025902"/>
    </source>
</evidence>
<dbReference type="SUPFAM" id="SSF48334">
    <property type="entry name" value="DNA repair protein MutS, domain III"/>
    <property type="match status" value="1"/>
</dbReference>
<dbReference type="OrthoDB" id="121051at2759"/>
<dbReference type="PIRSF" id="PIRSF037677">
    <property type="entry name" value="DNA_mis_repair_Msh6"/>
    <property type="match status" value="1"/>
</dbReference>
<dbReference type="GO" id="GO:0140664">
    <property type="term" value="F:ATP-dependent DNA damage sensor activity"/>
    <property type="evidence" value="ECO:0007669"/>
    <property type="project" value="InterPro"/>
</dbReference>
<feature type="region of interest" description="Disordered" evidence="16">
    <location>
        <begin position="1"/>
        <end position="88"/>
    </location>
</feature>
<feature type="compositionally biased region" description="Polar residues" evidence="16">
    <location>
        <begin position="60"/>
        <end position="80"/>
    </location>
</feature>
<comment type="subunit">
    <text evidence="12">Heterodimer consisting of MSH2-MSH3 (MutS beta). Forms a ternary complex with MutL alpha (MLH1-PMS1).</text>
</comment>
<evidence type="ECO:0000256" key="5">
    <source>
        <dbReference type="ARBA" id="ARBA00022741"/>
    </source>
</evidence>
<gene>
    <name evidence="19" type="ORF">Amon01_000722900</name>
</gene>
<evidence type="ECO:0000259" key="18">
    <source>
        <dbReference type="SMART" id="SM00534"/>
    </source>
</evidence>
<keyword evidence="7" id="KW-0067">ATP-binding</keyword>
<evidence type="ECO:0000256" key="10">
    <source>
        <dbReference type="ARBA" id="ARBA00023242"/>
    </source>
</evidence>
<evidence type="ECO:0000256" key="6">
    <source>
        <dbReference type="ARBA" id="ARBA00022763"/>
    </source>
</evidence>
<keyword evidence="8 14" id="KW-0238">DNA-binding</keyword>
<feature type="domain" description="DNA mismatch repair protein MutS core" evidence="17">
    <location>
        <begin position="473"/>
        <end position="800"/>
    </location>
</feature>
<reference evidence="19" key="1">
    <citation type="submission" date="2023-04" db="EMBL/GenBank/DDBJ databases">
        <title>Ambrosiozyma monospora NBRC 1965.</title>
        <authorList>
            <person name="Ichikawa N."/>
            <person name="Sato H."/>
            <person name="Tonouchi N."/>
        </authorList>
    </citation>
    <scope>NUCLEOTIDE SEQUENCE</scope>
    <source>
        <strain evidence="19">NBRC 1965</strain>
    </source>
</reference>
<dbReference type="InterPro" id="IPR045076">
    <property type="entry name" value="MutS"/>
</dbReference>
<protein>
    <recommendedName>
        <fullName evidence="3">DNA mismatch repair protein MSH3</fullName>
    </recommendedName>
    <alternativeName>
        <fullName evidence="4">DNA mismatch repair protein msh3</fullName>
    </alternativeName>
    <alternativeName>
        <fullName evidence="13">MutS protein homolog 3</fullName>
    </alternativeName>
</protein>
<dbReference type="GO" id="GO:0005634">
    <property type="term" value="C:nucleus"/>
    <property type="evidence" value="ECO:0007669"/>
    <property type="project" value="UniProtKB-SubCell"/>
</dbReference>
<dbReference type="GO" id="GO:0006312">
    <property type="term" value="P:mitotic recombination"/>
    <property type="evidence" value="ECO:0007669"/>
    <property type="project" value="TreeGrafter"/>
</dbReference>
<dbReference type="InterPro" id="IPR007696">
    <property type="entry name" value="DNA_mismatch_repair_MutS_core"/>
</dbReference>
<dbReference type="SUPFAM" id="SSF52540">
    <property type="entry name" value="P-loop containing nucleoside triphosphate hydrolases"/>
    <property type="match status" value="1"/>
</dbReference>
<dbReference type="Gene3D" id="3.40.1170.10">
    <property type="entry name" value="DNA repair protein MutS, domain I"/>
    <property type="match status" value="1"/>
</dbReference>
<dbReference type="Pfam" id="PF01624">
    <property type="entry name" value="MutS_I"/>
    <property type="match status" value="1"/>
</dbReference>
<dbReference type="Pfam" id="PF05188">
    <property type="entry name" value="MutS_II"/>
    <property type="match status" value="1"/>
</dbReference>
<keyword evidence="15" id="KW-0175">Coiled coil</keyword>
<evidence type="ECO:0000256" key="4">
    <source>
        <dbReference type="ARBA" id="ARBA00022151"/>
    </source>
</evidence>
<organism evidence="19 20">
    <name type="scientific">Ambrosiozyma monospora</name>
    <name type="common">Yeast</name>
    <name type="synonym">Endomycopsis monosporus</name>
    <dbReference type="NCBI Taxonomy" id="43982"/>
    <lineage>
        <taxon>Eukaryota</taxon>
        <taxon>Fungi</taxon>
        <taxon>Dikarya</taxon>
        <taxon>Ascomycota</taxon>
        <taxon>Saccharomycotina</taxon>
        <taxon>Pichiomycetes</taxon>
        <taxon>Pichiales</taxon>
        <taxon>Pichiaceae</taxon>
        <taxon>Ambrosiozyma</taxon>
    </lineage>
</organism>
<proteinExistence type="inferred from homology"/>
<feature type="compositionally biased region" description="Polar residues" evidence="16">
    <location>
        <begin position="116"/>
        <end position="129"/>
    </location>
</feature>
<dbReference type="InterPro" id="IPR036187">
    <property type="entry name" value="DNA_mismatch_repair_MutS_sf"/>
</dbReference>
<evidence type="ECO:0000256" key="15">
    <source>
        <dbReference type="SAM" id="Coils"/>
    </source>
</evidence>
<evidence type="ECO:0000313" key="20">
    <source>
        <dbReference type="Proteomes" id="UP001165063"/>
    </source>
</evidence>
<dbReference type="SMART" id="SM00533">
    <property type="entry name" value="MUTSd"/>
    <property type="match status" value="1"/>
</dbReference>
<dbReference type="PANTHER" id="PTHR11361">
    <property type="entry name" value="DNA MISMATCH REPAIR PROTEIN MUTS FAMILY MEMBER"/>
    <property type="match status" value="1"/>
</dbReference>
<dbReference type="Gene3D" id="3.40.50.300">
    <property type="entry name" value="P-loop containing nucleotide triphosphate hydrolases"/>
    <property type="match status" value="1"/>
</dbReference>
<feature type="region of interest" description="Disordered" evidence="16">
    <location>
        <begin position="105"/>
        <end position="164"/>
    </location>
</feature>
<evidence type="ECO:0000256" key="8">
    <source>
        <dbReference type="ARBA" id="ARBA00023125"/>
    </source>
</evidence>
<keyword evidence="10" id="KW-0539">Nucleus</keyword>
<comment type="subcellular location">
    <subcellularLocation>
        <location evidence="1">Nucleus</location>
    </subcellularLocation>
</comment>
<evidence type="ECO:0000256" key="11">
    <source>
        <dbReference type="ARBA" id="ARBA00025373"/>
    </source>
</evidence>
<evidence type="ECO:0000256" key="3">
    <source>
        <dbReference type="ARBA" id="ARBA00019000"/>
    </source>
</evidence>
<evidence type="ECO:0000256" key="9">
    <source>
        <dbReference type="ARBA" id="ARBA00023204"/>
    </source>
</evidence>
<evidence type="ECO:0000256" key="1">
    <source>
        <dbReference type="ARBA" id="ARBA00004123"/>
    </source>
</evidence>
<dbReference type="InterPro" id="IPR007695">
    <property type="entry name" value="DNA_mismatch_repair_MutS-lik_N"/>
</dbReference>
<dbReference type="Pfam" id="PF05190">
    <property type="entry name" value="MutS_IV"/>
    <property type="match status" value="1"/>
</dbReference>
<comment type="function">
    <text evidence="11">Component of the post-replicative DNA mismatch repair system (MMR). Heterodimerizes with MSH2 to form MutS beta, which binds to DNA mismatches thereby initiating DNA repair. MSH3 provides substrate-binding and substrate specificity to the complex. When bound, the MutS beta heterodimer bends the DNA helix and shields approximately 20 base pairs. Acts mainly to repair insertion-deletion loops (IDLs) from 2 to 13 nucleotides in size, but can also repair base-base and single insertion-deletion mismatches that occur during replication. After mismatch binding, forms a ternary complex with the MutL alpha heterodimer, which is thought to be responsible for directing the downstream MMR events, including strand discrimination, excision, and resynthesis. ATP binding and hydrolysis play a pivotal role in mismatch repair functions.</text>
</comment>
<evidence type="ECO:0000259" key="17">
    <source>
        <dbReference type="SMART" id="SM00533"/>
    </source>
</evidence>
<dbReference type="InterPro" id="IPR016151">
    <property type="entry name" value="DNA_mismatch_repair_MutS_N"/>
</dbReference>
<dbReference type="SUPFAM" id="SSF53150">
    <property type="entry name" value="DNA repair protein MutS, domain II"/>
    <property type="match status" value="1"/>
</dbReference>
<dbReference type="GO" id="GO:0006298">
    <property type="term" value="P:mismatch repair"/>
    <property type="evidence" value="ECO:0007669"/>
    <property type="project" value="InterPro"/>
</dbReference>
<dbReference type="PANTHER" id="PTHR11361:SF122">
    <property type="entry name" value="DNA MISMATCH REPAIR PROTEIN MSH3"/>
    <property type="match status" value="1"/>
</dbReference>
<dbReference type="SMART" id="SM00534">
    <property type="entry name" value="MUTSac"/>
    <property type="match status" value="1"/>
</dbReference>
<evidence type="ECO:0000256" key="14">
    <source>
        <dbReference type="RuleBase" id="RU003756"/>
    </source>
</evidence>
<dbReference type="GO" id="GO:0005524">
    <property type="term" value="F:ATP binding"/>
    <property type="evidence" value="ECO:0007669"/>
    <property type="project" value="UniProtKB-KW"/>
</dbReference>
<evidence type="ECO:0000256" key="2">
    <source>
        <dbReference type="ARBA" id="ARBA00007094"/>
    </source>
</evidence>
<dbReference type="InterPro" id="IPR000432">
    <property type="entry name" value="DNA_mismatch_repair_MutS_C"/>
</dbReference>
<dbReference type="InterPro" id="IPR017261">
    <property type="entry name" value="DNA_mismatch_repair_MutS/MSH"/>
</dbReference>
<name>A0A9W6Z4S6_AMBMO</name>
<feature type="domain" description="DNA mismatch repair proteins mutS family" evidence="18">
    <location>
        <begin position="817"/>
        <end position="902"/>
    </location>
</feature>
<dbReference type="InterPro" id="IPR036678">
    <property type="entry name" value="MutS_con_dom_sf"/>
</dbReference>
<keyword evidence="20" id="KW-1185">Reference proteome</keyword>
<feature type="coiled-coil region" evidence="15">
    <location>
        <begin position="638"/>
        <end position="668"/>
    </location>
</feature>
<dbReference type="AlphaFoldDB" id="A0A9W6Z4S6"/>
<feature type="compositionally biased region" description="Basic residues" evidence="16">
    <location>
        <begin position="150"/>
        <end position="164"/>
    </location>
</feature>
<dbReference type="Pfam" id="PF00488">
    <property type="entry name" value="MutS_V"/>
    <property type="match status" value="1"/>
</dbReference>
<accession>A0A9W6Z4S6</accession>
<dbReference type="SUPFAM" id="SSF55271">
    <property type="entry name" value="DNA repair protein MutS, domain I"/>
    <property type="match status" value="1"/>
</dbReference>
<comment type="similarity">
    <text evidence="2">Belongs to the DNA mismatch repair MutS family. MSH3 subfamily.</text>
</comment>
<dbReference type="Proteomes" id="UP001165063">
    <property type="component" value="Unassembled WGS sequence"/>
</dbReference>
<dbReference type="InterPro" id="IPR027417">
    <property type="entry name" value="P-loop_NTPase"/>
</dbReference>
<evidence type="ECO:0000256" key="13">
    <source>
        <dbReference type="ARBA" id="ARBA00029792"/>
    </source>
</evidence>
<evidence type="ECO:0000313" key="19">
    <source>
        <dbReference type="EMBL" id="GMG51289.1"/>
    </source>
</evidence>
<dbReference type="InterPro" id="IPR007860">
    <property type="entry name" value="DNA_mmatch_repair_MutS_con_dom"/>
</dbReference>
<keyword evidence="6 14" id="KW-0227">DNA damage</keyword>
<keyword evidence="9 14" id="KW-0234">DNA repair</keyword>
<evidence type="ECO:0000256" key="16">
    <source>
        <dbReference type="SAM" id="MobiDB-lite"/>
    </source>
</evidence>
<evidence type="ECO:0000256" key="7">
    <source>
        <dbReference type="ARBA" id="ARBA00022840"/>
    </source>
</evidence>
<sequence length="906" mass="104233">MSQQLLSKYFKVKSSSPKKLKEEQQKPAENFNHDSNSSMTIDLISDDDIIQSRTGAEPLSISQISSSETVDFSMPQNQSSPKKEKGKKLEIFKFQMKESGVTSKVGECNDMKQKRTISQANDDTTNAGLQSKTRSSSRKRQQTNPVKNKPITKPKPKSKSKSKLKLTPLDEQFVNLKRDNLDKILAIQVGYKYKFFGQDAVVASSILNIMFIPGKKSIDFDNAPAEERNYDKFGYCTIPDNRLHVHLKRLLHRGLKVGIVDQIDPLSLKSSKLFKRQFSHVYTLSTYIEDTIADELNKRSGNFIVSLKETESKIAIVAVNIYSGEVIYDEFEDDFTRNQLDTRLEHLDPIEFLLIGELSKDTERSISNFSKLNTASGCVIRTEKRDYKLVSDYLDSMTMLFEDDRLVVMLSEQSPSLQACFCELANYMNEFSLGGVFQVFDNIKHFSKLSLGMVLNSDTLRSLEIFKNLTNGTEQGTLFWLLDHTNTGFGSRLLKQWIARPLMDREEIMKRTDAIESIISNQKGLVIERLTRIMQSCPDLEIWLNRIHYQRAKRKEVYLFLKKIEEIFASIMGLREDVINDTLDSHYLKDMIWSTRNLIQDQLKEFREFFPMIYSPAAIDEKSENHASSYFNKKFFGYDKIQERVDEIDDLENKLKEELIEIRKIIRKPHSSYVTKSNEPYLIEVKNTEVKRLPKDWTKINGTANVARFRSPKTEKLYQEMQLQQKLLNVAADDAFKQFLLKIDDFYSPIHKIIRNFAIFDCLLSLAVASLMNDNYSKPIFVDQQQIHLINSSNPVVQLLKPTGYVSNTIDMSMEEGRIAIITGPNMGGKSSFMRQVALIVIMAQMGCYIPASRGSKLGIFDSIFVRMGAHDDIIKSQSTFQVEMNECSLILDQCTSKLFADWWRF</sequence>
<dbReference type="Gene3D" id="3.30.420.110">
    <property type="entry name" value="MutS, connector domain"/>
    <property type="match status" value="1"/>
</dbReference>
<dbReference type="GO" id="GO:0030983">
    <property type="term" value="F:mismatched DNA binding"/>
    <property type="evidence" value="ECO:0007669"/>
    <property type="project" value="InterPro"/>
</dbReference>
<dbReference type="InterPro" id="IPR007861">
    <property type="entry name" value="DNA_mismatch_repair_MutS_clamp"/>
</dbReference>